<dbReference type="InterPro" id="IPR027417">
    <property type="entry name" value="P-loop_NTPase"/>
</dbReference>
<dbReference type="Proteomes" id="UP000537204">
    <property type="component" value="Unassembled WGS sequence"/>
</dbReference>
<organism evidence="4 5">
    <name type="scientific">Pedobacter cryoconitis</name>
    <dbReference type="NCBI Taxonomy" id="188932"/>
    <lineage>
        <taxon>Bacteria</taxon>
        <taxon>Pseudomonadati</taxon>
        <taxon>Bacteroidota</taxon>
        <taxon>Sphingobacteriia</taxon>
        <taxon>Sphingobacteriales</taxon>
        <taxon>Sphingobacteriaceae</taxon>
        <taxon>Pedobacter</taxon>
    </lineage>
</organism>
<reference evidence="4 5" key="1">
    <citation type="submission" date="2020-08" db="EMBL/GenBank/DDBJ databases">
        <title>Genomic Encyclopedia of Type Strains, Phase IV (KMG-V): Genome sequencing to study the core and pangenomes of soil and plant-associated prokaryotes.</title>
        <authorList>
            <person name="Whitman W."/>
        </authorList>
    </citation>
    <scope>NUCLEOTIDE SEQUENCE [LARGE SCALE GENOMIC DNA]</scope>
    <source>
        <strain evidence="4 5">S3M1</strain>
    </source>
</reference>
<dbReference type="GO" id="GO:0016301">
    <property type="term" value="F:kinase activity"/>
    <property type="evidence" value="ECO:0007669"/>
    <property type="project" value="InterPro"/>
</dbReference>
<evidence type="ECO:0000256" key="2">
    <source>
        <dbReference type="ARBA" id="ARBA00022840"/>
    </source>
</evidence>
<dbReference type="Gene3D" id="3.40.50.300">
    <property type="entry name" value="P-loop containing nucleotide triphosphate hydrolases"/>
    <property type="match status" value="1"/>
</dbReference>
<gene>
    <name evidence="4" type="ORF">HDE68_003668</name>
</gene>
<dbReference type="EMBL" id="JACHCE010000006">
    <property type="protein sequence ID" value="MBB5637743.1"/>
    <property type="molecule type" value="Genomic_DNA"/>
</dbReference>
<evidence type="ECO:0000313" key="5">
    <source>
        <dbReference type="Proteomes" id="UP000537204"/>
    </source>
</evidence>
<sequence>MDNLRLFIVAGPNGSGKSLFSSKLTESDYTVFDGDKHLTEFAKKYPETGSDLLSNSVNEQVFKVEKLKAITERKSYAFETNFSAANPMETANEFRHAGYEIHLIFMGLNSIGESIQRVQHRVRLGGHKVAEPSIRYNYEHGFKNLYKHFHQFDSVTLYDNAIADIAEPVISGEKNPAIKSIPQPQKNLKAHI</sequence>
<keyword evidence="2" id="KW-0067">ATP-binding</keyword>
<accession>A0A7W8ZPD8</accession>
<name>A0A7W8ZPD8_9SPHI</name>
<dbReference type="InterPro" id="IPR010488">
    <property type="entry name" value="Zeta_toxin_domain"/>
</dbReference>
<dbReference type="PANTHER" id="PTHR39206:SF1">
    <property type="entry name" value="SLL8004 PROTEIN"/>
    <property type="match status" value="1"/>
</dbReference>
<dbReference type="GO" id="GO:0005524">
    <property type="term" value="F:ATP binding"/>
    <property type="evidence" value="ECO:0007669"/>
    <property type="project" value="UniProtKB-KW"/>
</dbReference>
<dbReference type="Pfam" id="PF06414">
    <property type="entry name" value="Zeta_toxin"/>
    <property type="match status" value="1"/>
</dbReference>
<dbReference type="PANTHER" id="PTHR39206">
    <property type="entry name" value="SLL8004 PROTEIN"/>
    <property type="match status" value="1"/>
</dbReference>
<comment type="caution">
    <text evidence="4">The sequence shown here is derived from an EMBL/GenBank/DDBJ whole genome shotgun (WGS) entry which is preliminary data.</text>
</comment>
<dbReference type="RefSeq" id="WP_183883608.1">
    <property type="nucleotide sequence ID" value="NZ_JACHCE010000006.1"/>
</dbReference>
<evidence type="ECO:0000256" key="1">
    <source>
        <dbReference type="ARBA" id="ARBA00022741"/>
    </source>
</evidence>
<proteinExistence type="predicted"/>
<dbReference type="SUPFAM" id="SSF52540">
    <property type="entry name" value="P-loop containing nucleoside triphosphate hydrolases"/>
    <property type="match status" value="1"/>
</dbReference>
<evidence type="ECO:0000259" key="3">
    <source>
        <dbReference type="Pfam" id="PF06414"/>
    </source>
</evidence>
<keyword evidence="1" id="KW-0547">Nucleotide-binding</keyword>
<feature type="domain" description="Zeta toxin" evidence="3">
    <location>
        <begin position="7"/>
        <end position="155"/>
    </location>
</feature>
<evidence type="ECO:0000313" key="4">
    <source>
        <dbReference type="EMBL" id="MBB5637743.1"/>
    </source>
</evidence>
<protein>
    <submittedName>
        <fullName evidence="4">Putative ABC-type ATPase</fullName>
    </submittedName>
</protein>
<dbReference type="AlphaFoldDB" id="A0A7W8ZPD8"/>